<dbReference type="STRING" id="1778.A9W97_12950"/>
<dbReference type="GO" id="GO:0008237">
    <property type="term" value="F:metallopeptidase activity"/>
    <property type="evidence" value="ECO:0007669"/>
    <property type="project" value="UniProtKB-KW"/>
</dbReference>
<dbReference type="Proteomes" id="UP000051677">
    <property type="component" value="Unassembled WGS sequence"/>
</dbReference>
<comment type="caution">
    <text evidence="9">The sequence shown here is derived from an EMBL/GenBank/DDBJ whole genome shotgun (WGS) entry which is preliminary data.</text>
</comment>
<dbReference type="GO" id="GO:0071555">
    <property type="term" value="P:cell wall organization"/>
    <property type="evidence" value="ECO:0007669"/>
    <property type="project" value="UniProtKB-KW"/>
</dbReference>
<keyword evidence="5" id="KW-0862">Zinc</keyword>
<dbReference type="PANTHER" id="PTHR43126">
    <property type="entry name" value="D-ALANYL-D-ALANINE DIPEPTIDASE"/>
    <property type="match status" value="1"/>
</dbReference>
<organism evidence="9 10">
    <name type="scientific">Mycobacterium gordonae</name>
    <dbReference type="NCBI Taxonomy" id="1778"/>
    <lineage>
        <taxon>Bacteria</taxon>
        <taxon>Bacillati</taxon>
        <taxon>Actinomycetota</taxon>
        <taxon>Actinomycetes</taxon>
        <taxon>Mycobacteriales</taxon>
        <taxon>Mycobacteriaceae</taxon>
        <taxon>Mycobacterium</taxon>
    </lineage>
</organism>
<dbReference type="SUPFAM" id="SSF55166">
    <property type="entry name" value="Hedgehog/DD-peptidase"/>
    <property type="match status" value="1"/>
</dbReference>
<dbReference type="Pfam" id="PF01427">
    <property type="entry name" value="Peptidase_M15"/>
    <property type="match status" value="1"/>
</dbReference>
<dbReference type="PANTHER" id="PTHR43126:SF1">
    <property type="entry name" value="D-ALANYL-D-ALANINE DIPEPTIDASE"/>
    <property type="match status" value="1"/>
</dbReference>
<evidence type="ECO:0000256" key="7">
    <source>
        <dbReference type="ARBA" id="ARBA00023049"/>
    </source>
</evidence>
<evidence type="ECO:0000313" key="10">
    <source>
        <dbReference type="Proteomes" id="UP000051677"/>
    </source>
</evidence>
<dbReference type="RefSeq" id="WP_231752621.1">
    <property type="nucleotide sequence ID" value="NZ_LKTM01000352.1"/>
</dbReference>
<proteinExistence type="predicted"/>
<evidence type="ECO:0000313" key="9">
    <source>
        <dbReference type="EMBL" id="KQH76348.1"/>
    </source>
</evidence>
<comment type="catalytic activity">
    <reaction evidence="1">
        <text>D-alanyl-D-alanine + H2O = 2 D-alanine</text>
        <dbReference type="Rhea" id="RHEA:20661"/>
        <dbReference type="ChEBI" id="CHEBI:15377"/>
        <dbReference type="ChEBI" id="CHEBI:57416"/>
        <dbReference type="ChEBI" id="CHEBI:57822"/>
        <dbReference type="EC" id="3.4.13.22"/>
    </reaction>
</comment>
<dbReference type="GO" id="GO:0160237">
    <property type="term" value="F:D-Ala-D-Ala dipeptidase activity"/>
    <property type="evidence" value="ECO:0007669"/>
    <property type="project" value="UniProtKB-EC"/>
</dbReference>
<dbReference type="InterPro" id="IPR000755">
    <property type="entry name" value="A_A_dipeptidase"/>
</dbReference>
<keyword evidence="4" id="KW-0378">Hydrolase</keyword>
<keyword evidence="2" id="KW-0645">Protease</keyword>
<dbReference type="AlphaFoldDB" id="A0A0Q2X4X6"/>
<evidence type="ECO:0000256" key="5">
    <source>
        <dbReference type="ARBA" id="ARBA00022833"/>
    </source>
</evidence>
<dbReference type="InterPro" id="IPR009045">
    <property type="entry name" value="Zn_M74/Hedgehog-like"/>
</dbReference>
<evidence type="ECO:0000256" key="6">
    <source>
        <dbReference type="ARBA" id="ARBA00022997"/>
    </source>
</evidence>
<gene>
    <name evidence="9" type="ORF">AO501_22015</name>
</gene>
<evidence type="ECO:0000256" key="4">
    <source>
        <dbReference type="ARBA" id="ARBA00022801"/>
    </source>
</evidence>
<name>A0A0Q2X4X6_MYCGO</name>
<evidence type="ECO:0000256" key="8">
    <source>
        <dbReference type="ARBA" id="ARBA00023316"/>
    </source>
</evidence>
<sequence>MDCTAPAPERFPDDSIDMGSGFDCFDPIAHTLDIQGEQLSNRLLLKDVLQGQGFVNYAAEWWHYTYQPEPYPGTYFDFPIDRSSLG</sequence>
<reference evidence="9 10" key="1">
    <citation type="submission" date="2015-10" db="EMBL/GenBank/DDBJ databases">
        <title>Mycobacterium gordonae draft genome assembly.</title>
        <authorList>
            <person name="Ustinova V."/>
            <person name="Smirnova T."/>
            <person name="Blagodatskikh K."/>
            <person name="Varlamov D."/>
            <person name="Larionova E."/>
            <person name="Chernousova L."/>
        </authorList>
    </citation>
    <scope>NUCLEOTIDE SEQUENCE [LARGE SCALE GENOMIC DNA]</scope>
    <source>
        <strain evidence="9 10">CTRI 14-8773</strain>
    </source>
</reference>
<evidence type="ECO:0000256" key="2">
    <source>
        <dbReference type="ARBA" id="ARBA00022670"/>
    </source>
</evidence>
<evidence type="ECO:0000256" key="3">
    <source>
        <dbReference type="ARBA" id="ARBA00022723"/>
    </source>
</evidence>
<keyword evidence="6" id="KW-0224">Dipeptidase</keyword>
<dbReference type="GO" id="GO:0046872">
    <property type="term" value="F:metal ion binding"/>
    <property type="evidence" value="ECO:0007669"/>
    <property type="project" value="UniProtKB-KW"/>
</dbReference>
<accession>A0A0Q2X4X6</accession>
<keyword evidence="8" id="KW-0961">Cell wall biogenesis/degradation</keyword>
<dbReference type="Gene3D" id="3.30.1380.10">
    <property type="match status" value="1"/>
</dbReference>
<evidence type="ECO:0000256" key="1">
    <source>
        <dbReference type="ARBA" id="ARBA00001362"/>
    </source>
</evidence>
<dbReference type="GO" id="GO:0006508">
    <property type="term" value="P:proteolysis"/>
    <property type="evidence" value="ECO:0007669"/>
    <property type="project" value="UniProtKB-KW"/>
</dbReference>
<evidence type="ECO:0008006" key="11">
    <source>
        <dbReference type="Google" id="ProtNLM"/>
    </source>
</evidence>
<dbReference type="EMBL" id="LKTM01000352">
    <property type="protein sequence ID" value="KQH76348.1"/>
    <property type="molecule type" value="Genomic_DNA"/>
</dbReference>
<keyword evidence="3" id="KW-0479">Metal-binding</keyword>
<protein>
    <recommendedName>
        <fullName evidence="11">D-alanyl-D-alanine dipeptidase</fullName>
    </recommendedName>
</protein>
<keyword evidence="7" id="KW-0482">Metalloprotease</keyword>